<dbReference type="Proteomes" id="UP000183915">
    <property type="component" value="Unassembled WGS sequence"/>
</dbReference>
<evidence type="ECO:0000256" key="9">
    <source>
        <dbReference type="ARBA" id="ARBA00022636"/>
    </source>
</evidence>
<evidence type="ECO:0000256" key="13">
    <source>
        <dbReference type="ARBA" id="ARBA00023136"/>
    </source>
</evidence>
<evidence type="ECO:0000256" key="1">
    <source>
        <dbReference type="ARBA" id="ARBA00002057"/>
    </source>
</evidence>
<name>A0ABY0Z0E4_9PSED</name>
<comment type="similarity">
    <text evidence="4 15">Belongs to the AcsB/BcsB family.</text>
</comment>
<comment type="caution">
    <text evidence="16">The sequence shown here is derived from an EMBL/GenBank/DDBJ whole genome shotgun (WGS) entry which is preliminary data.</text>
</comment>
<keyword evidence="17" id="KW-1185">Reference proteome</keyword>
<accession>A0ABY0Z0E4</accession>
<evidence type="ECO:0000256" key="8">
    <source>
        <dbReference type="ARBA" id="ARBA00022519"/>
    </source>
</evidence>
<dbReference type="Pfam" id="PF03170">
    <property type="entry name" value="BcsB"/>
    <property type="match status" value="1"/>
</dbReference>
<sequence length="760" mass="83640">MSRYFSKTLVASLALLATVCAQAATALAPAAPAAVSNVPSWNTAYSFEQLGRPADSLLLGIHNSDQIEFSLRRDRIASDAKLQLEYTPSPSLQPQISHLRVYLNDVLMTVVPIEKDQLGKRVNQSVALDPRLISDFNRVRLEFVGHYTDVCEDPANSTLWLNVARSSQIQLQEQALTLKNDLAYFPMPFFDTRGQDKPVLNVVLADAPTLGEQRAAGILVSYFGSLAAWRGAQFPVLFDQLPPADEHHRAKSAIVFATNDHRPSFLADTDKFPAVDAPVVQMIDNPQDPYSKVLLVLGRNEDDLAVAARALALGAGAFRGSSVTVNKVEQLKPRVPYDAPNWMRTDRSVRFAELIKYPEQLQANGLQPRPITVDVNLPPDLFVWRNQGIGLQTKFRYTPPSVNDESRLSISLNNQFITSLALQSKTDSRLEELRLAVLSNESANHSDKLLVPALKIGDRNTLRFDFNFASTFGSAQRDRCQTSLPVNNQAVIDEESTIDLSGYYHYIAMPDLRALARSGFPYSRMADLSQTLVMVPTHSSAVQLSTVFETIAGISARSGLPAFGLRLSDNWDDAKADVDLLVFGAMAPGVGDGADANLVLDKTRAWLLKPSHEQSGKSTRAGQFSDERDLGANRIDVSAQAPIAAIVGLQSPYHPQRSIVALLASDDADYQLLRDTLGDVGKMDAVAGSVALIRSSGVDSSWVGQQYFVGHLPWWLLLWYQLSEHPILLAVMATISVLLTAFLLWRALRWAARRRLAGQE</sequence>
<feature type="transmembrane region" description="Helical" evidence="15">
    <location>
        <begin position="727"/>
        <end position="745"/>
    </location>
</feature>
<evidence type="ECO:0000256" key="6">
    <source>
        <dbReference type="ARBA" id="ARBA00021844"/>
    </source>
</evidence>
<dbReference type="InterPro" id="IPR003920">
    <property type="entry name" value="Cell_synth_B"/>
</dbReference>
<keyword evidence="11 15" id="KW-0135">Cellulose biosynthesis</keyword>
<keyword evidence="8 15" id="KW-0997">Cell inner membrane</keyword>
<comment type="function">
    <text evidence="1 15">Binds the cellulose synthase activator, bis-(3'-5') cyclic diguanylic acid (c-di-GMP).</text>
</comment>
<feature type="chain" id="PRO_5045002303" description="Cyclic di-GMP-binding protein" evidence="15">
    <location>
        <begin position="24"/>
        <end position="760"/>
    </location>
</feature>
<comment type="subcellular location">
    <subcellularLocation>
        <location evidence="2">Cell inner membrane</location>
        <topology evidence="2">Single-pass membrane protein</topology>
    </subcellularLocation>
</comment>
<dbReference type="NCBIfam" id="NF008323">
    <property type="entry name" value="PRK11114.1-1"/>
    <property type="match status" value="1"/>
</dbReference>
<evidence type="ECO:0000313" key="16">
    <source>
        <dbReference type="EMBL" id="SEE15427.1"/>
    </source>
</evidence>
<comment type="subunit">
    <text evidence="5 15">Tightly associated with the cellulose synthase catalytic subunit.</text>
</comment>
<dbReference type="NCBIfam" id="NF008325">
    <property type="entry name" value="PRK11114.1-3"/>
    <property type="match status" value="1"/>
</dbReference>
<dbReference type="InterPro" id="IPR018513">
    <property type="entry name" value="Cell_synthase_bac"/>
</dbReference>
<keyword evidence="10 15" id="KW-0812">Transmembrane</keyword>
<evidence type="ECO:0000256" key="11">
    <source>
        <dbReference type="ARBA" id="ARBA00022916"/>
    </source>
</evidence>
<evidence type="ECO:0000256" key="3">
    <source>
        <dbReference type="ARBA" id="ARBA00005186"/>
    </source>
</evidence>
<reference evidence="16 17" key="1">
    <citation type="submission" date="2016-10" db="EMBL/GenBank/DDBJ databases">
        <authorList>
            <person name="Varghese N."/>
            <person name="Submissions S."/>
        </authorList>
    </citation>
    <scope>NUCLEOTIDE SEQUENCE [LARGE SCALE GENOMIC DNA]</scope>
    <source>
        <strain evidence="16 17">BS3780</strain>
    </source>
</reference>
<dbReference type="RefSeq" id="WP_053185606.1">
    <property type="nucleotide sequence ID" value="NZ_FNTT01000002.1"/>
</dbReference>
<evidence type="ECO:0000256" key="14">
    <source>
        <dbReference type="ARBA" id="ARBA00033444"/>
    </source>
</evidence>
<evidence type="ECO:0000256" key="12">
    <source>
        <dbReference type="ARBA" id="ARBA00022989"/>
    </source>
</evidence>
<evidence type="ECO:0000256" key="5">
    <source>
        <dbReference type="ARBA" id="ARBA00011437"/>
    </source>
</evidence>
<dbReference type="PANTHER" id="PTHR39083">
    <property type="entry name" value="CYCLIC DI-GMP-BINDING PROTEIN"/>
    <property type="match status" value="1"/>
</dbReference>
<dbReference type="PRINTS" id="PR01440">
    <property type="entry name" value="CELLSNTHASEB"/>
</dbReference>
<comment type="pathway">
    <text evidence="3 15">Glycan metabolism; bacterial cellulose biosynthesis.</text>
</comment>
<organism evidence="16 17">
    <name type="scientific">Pseudomonas kilonensis</name>
    <dbReference type="NCBI Taxonomy" id="132476"/>
    <lineage>
        <taxon>Bacteria</taxon>
        <taxon>Pseudomonadati</taxon>
        <taxon>Pseudomonadota</taxon>
        <taxon>Gammaproteobacteria</taxon>
        <taxon>Pseudomonadales</taxon>
        <taxon>Pseudomonadaceae</taxon>
        <taxon>Pseudomonas</taxon>
    </lineage>
</organism>
<dbReference type="EMBL" id="FNTT01000002">
    <property type="protein sequence ID" value="SEE15427.1"/>
    <property type="molecule type" value="Genomic_DNA"/>
</dbReference>
<gene>
    <name evidence="16" type="ORF">SAMN04490188_2797</name>
</gene>
<keyword evidence="13 15" id="KW-0472">Membrane</keyword>
<keyword evidence="12 15" id="KW-1133">Transmembrane helix</keyword>
<keyword evidence="9 15" id="KW-0973">c-di-GMP</keyword>
<proteinExistence type="inferred from homology"/>
<evidence type="ECO:0000256" key="15">
    <source>
        <dbReference type="RuleBase" id="RU365021"/>
    </source>
</evidence>
<evidence type="ECO:0000256" key="10">
    <source>
        <dbReference type="ARBA" id="ARBA00022692"/>
    </source>
</evidence>
<evidence type="ECO:0000313" key="17">
    <source>
        <dbReference type="Proteomes" id="UP000183915"/>
    </source>
</evidence>
<dbReference type="Gene3D" id="2.60.120.260">
    <property type="entry name" value="Galactose-binding domain-like"/>
    <property type="match status" value="2"/>
</dbReference>
<protein>
    <recommendedName>
        <fullName evidence="6 15">Cyclic di-GMP-binding protein</fullName>
    </recommendedName>
    <alternativeName>
        <fullName evidence="14 15">Cellulose synthase regulatory subunit</fullName>
    </alternativeName>
</protein>
<dbReference type="PANTHER" id="PTHR39083:SF1">
    <property type="entry name" value="CYCLIC DI-GMP-BINDING PROTEIN"/>
    <property type="match status" value="1"/>
</dbReference>
<evidence type="ECO:0000256" key="4">
    <source>
        <dbReference type="ARBA" id="ARBA00010714"/>
    </source>
</evidence>
<keyword evidence="15" id="KW-0732">Signal</keyword>
<evidence type="ECO:0000256" key="2">
    <source>
        <dbReference type="ARBA" id="ARBA00004377"/>
    </source>
</evidence>
<feature type="signal peptide" evidence="15">
    <location>
        <begin position="1"/>
        <end position="23"/>
    </location>
</feature>
<evidence type="ECO:0000256" key="7">
    <source>
        <dbReference type="ARBA" id="ARBA00022475"/>
    </source>
</evidence>
<keyword evidence="7 15" id="KW-1003">Cell membrane</keyword>